<feature type="transmembrane region" description="Helical" evidence="9">
    <location>
        <begin position="41"/>
        <end position="58"/>
    </location>
</feature>
<dbReference type="CDD" id="cd00082">
    <property type="entry name" value="HisKA"/>
    <property type="match status" value="1"/>
</dbReference>
<dbReference type="InterPro" id="IPR005467">
    <property type="entry name" value="His_kinase_dom"/>
</dbReference>
<name>A0A9Q3W372_9GAMM</name>
<reference evidence="11" key="1">
    <citation type="submission" date="2022-01" db="EMBL/GenBank/DDBJ databases">
        <authorList>
            <person name="Karlyshev A.V."/>
            <person name="Jaspars M."/>
        </authorList>
    </citation>
    <scope>NUCLEOTIDE SEQUENCE</scope>
    <source>
        <strain evidence="11">AGSA3-2</strain>
    </source>
</reference>
<organism evidence="11 12">
    <name type="scientific">Alloalcanivorax xenomutans</name>
    <dbReference type="NCBI Taxonomy" id="1094342"/>
    <lineage>
        <taxon>Bacteria</taxon>
        <taxon>Pseudomonadati</taxon>
        <taxon>Pseudomonadota</taxon>
        <taxon>Gammaproteobacteria</taxon>
        <taxon>Oceanospirillales</taxon>
        <taxon>Alcanivoracaceae</taxon>
        <taxon>Alloalcanivorax</taxon>
    </lineage>
</organism>
<dbReference type="PROSITE" id="PS50109">
    <property type="entry name" value="HIS_KIN"/>
    <property type="match status" value="1"/>
</dbReference>
<dbReference type="EMBL" id="JAJVKT010000007">
    <property type="protein sequence ID" value="MCE7508398.1"/>
    <property type="molecule type" value="Genomic_DNA"/>
</dbReference>
<dbReference type="Gene3D" id="1.10.287.130">
    <property type="match status" value="1"/>
</dbReference>
<feature type="transmembrane region" description="Helical" evidence="9">
    <location>
        <begin position="97"/>
        <end position="114"/>
    </location>
</feature>
<dbReference type="InterPro" id="IPR036097">
    <property type="entry name" value="HisK_dim/P_sf"/>
</dbReference>
<dbReference type="PANTHER" id="PTHR44936">
    <property type="entry name" value="SENSOR PROTEIN CREC"/>
    <property type="match status" value="1"/>
</dbReference>
<dbReference type="Pfam" id="PF02518">
    <property type="entry name" value="HATPase_c"/>
    <property type="match status" value="1"/>
</dbReference>
<evidence type="ECO:0000256" key="4">
    <source>
        <dbReference type="ARBA" id="ARBA00022475"/>
    </source>
</evidence>
<dbReference type="RefSeq" id="WP_080531048.1">
    <property type="nucleotide sequence ID" value="NZ_CP012331.1"/>
</dbReference>
<keyword evidence="4" id="KW-1003">Cell membrane</keyword>
<evidence type="ECO:0000256" key="3">
    <source>
        <dbReference type="ARBA" id="ARBA00012438"/>
    </source>
</evidence>
<evidence type="ECO:0000256" key="2">
    <source>
        <dbReference type="ARBA" id="ARBA00004651"/>
    </source>
</evidence>
<evidence type="ECO:0000313" key="11">
    <source>
        <dbReference type="EMBL" id="MCE7508398.1"/>
    </source>
</evidence>
<feature type="transmembrane region" description="Helical" evidence="9">
    <location>
        <begin position="156"/>
        <end position="174"/>
    </location>
</feature>
<dbReference type="SUPFAM" id="SSF55874">
    <property type="entry name" value="ATPase domain of HSP90 chaperone/DNA topoisomerase II/histidine kinase"/>
    <property type="match status" value="1"/>
</dbReference>
<dbReference type="InterPro" id="IPR003661">
    <property type="entry name" value="HisK_dim/P_dom"/>
</dbReference>
<sequence>MSDNVETAHLSRLVRLRYAMLIGQVLVIASVWLALDVPLPLALMLALILALLIVNVWTQRRLRGGTRVAQWEVAAHILLDIAQLTVLLYLSGGHTNPFIFILLVPLVFAAAMLTVWRTLILAIVALLCYSLLLIDYSPLPMLEQLAWLPPPLLHRTGMWLCFVVSAGMVIFFVVRTRQTLRQMDAELSRARERAMENEHLAEIGAIAAGTAHELGTPLATISMLAQELEGDLQDPELRARLVLLRQQVNRCRHTIDDLSDSIRELRSERGNEVGLNDWLEGLARRWRSVSPDVTLQLNVGRYPEGLTVRYDRAMDHALSTVVANACRASDQVTIIASVETGQLVIEVRDQGPGIPDALVPYLGREPLGGHAGVEGSGLGIYLAMGIVRRLGGSLVFHNREGGGAVACFRLPVERIRREPIEHEYAELEAYPH</sequence>
<dbReference type="InterPro" id="IPR036890">
    <property type="entry name" value="HATPase_C_sf"/>
</dbReference>
<comment type="subcellular location">
    <subcellularLocation>
        <location evidence="2">Cell membrane</location>
        <topology evidence="2">Multi-pass membrane protein</topology>
    </subcellularLocation>
</comment>
<dbReference type="AlphaFoldDB" id="A0A9Q3W372"/>
<dbReference type="Pfam" id="PF00512">
    <property type="entry name" value="HisKA"/>
    <property type="match status" value="1"/>
</dbReference>
<feature type="transmembrane region" description="Helical" evidence="9">
    <location>
        <begin position="119"/>
        <end position="136"/>
    </location>
</feature>
<dbReference type="SMART" id="SM00388">
    <property type="entry name" value="HisKA"/>
    <property type="match status" value="1"/>
</dbReference>
<dbReference type="GO" id="GO:0005524">
    <property type="term" value="F:ATP binding"/>
    <property type="evidence" value="ECO:0007669"/>
    <property type="project" value="UniProtKB-KW"/>
</dbReference>
<comment type="caution">
    <text evidence="11">The sequence shown here is derived from an EMBL/GenBank/DDBJ whole genome shotgun (WGS) entry which is preliminary data.</text>
</comment>
<dbReference type="SMART" id="SM00387">
    <property type="entry name" value="HATPase_c"/>
    <property type="match status" value="1"/>
</dbReference>
<evidence type="ECO:0000259" key="10">
    <source>
        <dbReference type="PROSITE" id="PS50109"/>
    </source>
</evidence>
<evidence type="ECO:0000256" key="5">
    <source>
        <dbReference type="ARBA" id="ARBA00022679"/>
    </source>
</evidence>
<keyword evidence="9" id="KW-1133">Transmembrane helix</keyword>
<dbReference type="PANTHER" id="PTHR44936:SF10">
    <property type="entry name" value="SENSOR PROTEIN RSTB"/>
    <property type="match status" value="1"/>
</dbReference>
<keyword evidence="9" id="KW-0472">Membrane</keyword>
<evidence type="ECO:0000256" key="6">
    <source>
        <dbReference type="ARBA" id="ARBA00022741"/>
    </source>
</evidence>
<dbReference type="Gene3D" id="3.30.565.10">
    <property type="entry name" value="Histidine kinase-like ATPase, C-terminal domain"/>
    <property type="match status" value="1"/>
</dbReference>
<evidence type="ECO:0000256" key="8">
    <source>
        <dbReference type="ARBA" id="ARBA00022840"/>
    </source>
</evidence>
<protein>
    <recommendedName>
        <fullName evidence="3">histidine kinase</fullName>
        <ecNumber evidence="3">2.7.13.3</ecNumber>
    </recommendedName>
</protein>
<dbReference type="SUPFAM" id="SSF47384">
    <property type="entry name" value="Homodimeric domain of signal transducing histidine kinase"/>
    <property type="match status" value="1"/>
</dbReference>
<feature type="transmembrane region" description="Helical" evidence="9">
    <location>
        <begin position="70"/>
        <end position="91"/>
    </location>
</feature>
<dbReference type="EC" id="2.7.13.3" evidence="3"/>
<keyword evidence="12" id="KW-1185">Reference proteome</keyword>
<keyword evidence="8 11" id="KW-0067">ATP-binding</keyword>
<evidence type="ECO:0000313" key="12">
    <source>
        <dbReference type="Proteomes" id="UP001107961"/>
    </source>
</evidence>
<dbReference type="InterPro" id="IPR003594">
    <property type="entry name" value="HATPase_dom"/>
</dbReference>
<feature type="domain" description="Histidine kinase" evidence="10">
    <location>
        <begin position="209"/>
        <end position="414"/>
    </location>
</feature>
<proteinExistence type="predicted"/>
<keyword evidence="6" id="KW-0547">Nucleotide-binding</keyword>
<dbReference type="Proteomes" id="UP001107961">
    <property type="component" value="Unassembled WGS sequence"/>
</dbReference>
<dbReference type="InterPro" id="IPR050980">
    <property type="entry name" value="2C_sensor_his_kinase"/>
</dbReference>
<dbReference type="GO" id="GO:0000155">
    <property type="term" value="F:phosphorelay sensor kinase activity"/>
    <property type="evidence" value="ECO:0007669"/>
    <property type="project" value="InterPro"/>
</dbReference>
<keyword evidence="7" id="KW-0418">Kinase</keyword>
<evidence type="ECO:0000256" key="7">
    <source>
        <dbReference type="ARBA" id="ARBA00022777"/>
    </source>
</evidence>
<dbReference type="GO" id="GO:0005886">
    <property type="term" value="C:plasma membrane"/>
    <property type="evidence" value="ECO:0007669"/>
    <property type="project" value="UniProtKB-SubCell"/>
</dbReference>
<keyword evidence="9" id="KW-0812">Transmembrane</keyword>
<comment type="catalytic activity">
    <reaction evidence="1">
        <text>ATP + protein L-histidine = ADP + protein N-phospho-L-histidine.</text>
        <dbReference type="EC" id="2.7.13.3"/>
    </reaction>
</comment>
<evidence type="ECO:0000256" key="9">
    <source>
        <dbReference type="SAM" id="Phobius"/>
    </source>
</evidence>
<feature type="transmembrane region" description="Helical" evidence="9">
    <location>
        <begin position="18"/>
        <end position="35"/>
    </location>
</feature>
<accession>A0A9Q3W372</accession>
<gene>
    <name evidence="11" type="ORF">LZG35_07080</name>
</gene>
<evidence type="ECO:0000256" key="1">
    <source>
        <dbReference type="ARBA" id="ARBA00000085"/>
    </source>
</evidence>
<keyword evidence="5" id="KW-0808">Transferase</keyword>
<dbReference type="KEGG" id="axe:P40_12165"/>